<accession>A0A2I0IWX5</accession>
<comment type="caution">
    <text evidence="2">The sequence shown here is derived from an EMBL/GenBank/DDBJ whole genome shotgun (WGS) entry which is preliminary data.</text>
</comment>
<dbReference type="EMBL" id="PGOL01002383">
    <property type="protein sequence ID" value="PKI48498.1"/>
    <property type="molecule type" value="Genomic_DNA"/>
</dbReference>
<keyword evidence="3" id="KW-1185">Reference proteome</keyword>
<evidence type="ECO:0000256" key="1">
    <source>
        <dbReference type="SAM" id="MobiDB-lite"/>
    </source>
</evidence>
<organism evidence="2 3">
    <name type="scientific">Punica granatum</name>
    <name type="common">Pomegranate</name>
    <dbReference type="NCBI Taxonomy" id="22663"/>
    <lineage>
        <taxon>Eukaryota</taxon>
        <taxon>Viridiplantae</taxon>
        <taxon>Streptophyta</taxon>
        <taxon>Embryophyta</taxon>
        <taxon>Tracheophyta</taxon>
        <taxon>Spermatophyta</taxon>
        <taxon>Magnoliopsida</taxon>
        <taxon>eudicotyledons</taxon>
        <taxon>Gunneridae</taxon>
        <taxon>Pentapetalae</taxon>
        <taxon>rosids</taxon>
        <taxon>malvids</taxon>
        <taxon>Myrtales</taxon>
        <taxon>Lythraceae</taxon>
        <taxon>Punica</taxon>
    </lineage>
</organism>
<dbReference type="Proteomes" id="UP000233551">
    <property type="component" value="Unassembled WGS sequence"/>
</dbReference>
<reference evidence="2 3" key="1">
    <citation type="submission" date="2017-11" db="EMBL/GenBank/DDBJ databases">
        <title>De-novo sequencing of pomegranate (Punica granatum L.) genome.</title>
        <authorList>
            <person name="Akparov Z."/>
            <person name="Amiraslanov A."/>
            <person name="Hajiyeva S."/>
            <person name="Abbasov M."/>
            <person name="Kaur K."/>
            <person name="Hamwieh A."/>
            <person name="Solovyev V."/>
            <person name="Salamov A."/>
            <person name="Braich B."/>
            <person name="Kosarev P."/>
            <person name="Mahmoud A."/>
            <person name="Hajiyev E."/>
            <person name="Babayeva S."/>
            <person name="Izzatullayeva V."/>
            <person name="Mammadov A."/>
            <person name="Mammadov A."/>
            <person name="Sharifova S."/>
            <person name="Ojaghi J."/>
            <person name="Eynullazada K."/>
            <person name="Bayramov B."/>
            <person name="Abdulazimova A."/>
            <person name="Shahmuradov I."/>
        </authorList>
    </citation>
    <scope>NUCLEOTIDE SEQUENCE [LARGE SCALE GENOMIC DNA]</scope>
    <source>
        <strain evidence="3">cv. AG2017</strain>
        <tissue evidence="2">Leaf</tissue>
    </source>
</reference>
<evidence type="ECO:0000313" key="2">
    <source>
        <dbReference type="EMBL" id="PKI48498.1"/>
    </source>
</evidence>
<feature type="compositionally biased region" description="Gly residues" evidence="1">
    <location>
        <begin position="138"/>
        <end position="182"/>
    </location>
</feature>
<protein>
    <submittedName>
        <fullName evidence="2">Uncharacterized protein</fullName>
    </submittedName>
</protein>
<name>A0A2I0IWX5_PUNGR</name>
<feature type="region of interest" description="Disordered" evidence="1">
    <location>
        <begin position="138"/>
        <end position="184"/>
    </location>
</feature>
<evidence type="ECO:0000313" key="3">
    <source>
        <dbReference type="Proteomes" id="UP000233551"/>
    </source>
</evidence>
<proteinExistence type="predicted"/>
<sequence length="195" mass="19620">MSISNPTGSASLISPVILIFTFSAPIRVCWEGPKRLALSSRALGDLRTMLPSPLRGSSSPLQGSSKTSEQFRVLADPNGGQISHFSAIFGYGNARFSLAVLRLSERGRYEEVVIVEAVAVSHGSGLSYGSRSGYGYGSDSGGSGGSGGGSGHGGSGSRYGSRSGYGNGSGGRRGEGGGSGGSGHKKAVLATALVT</sequence>
<dbReference type="AlphaFoldDB" id="A0A2I0IWX5"/>
<gene>
    <name evidence="2" type="ORF">CRG98_031120</name>
</gene>